<gene>
    <name evidence="2" type="ORF">SAMN04515674_11893</name>
</gene>
<keyword evidence="1" id="KW-1133">Transmembrane helix</keyword>
<name>A0A1I5YFG3_9BACT</name>
<organism evidence="2 3">
    <name type="scientific">Pseudarcicella hirudinis</name>
    <dbReference type="NCBI Taxonomy" id="1079859"/>
    <lineage>
        <taxon>Bacteria</taxon>
        <taxon>Pseudomonadati</taxon>
        <taxon>Bacteroidota</taxon>
        <taxon>Cytophagia</taxon>
        <taxon>Cytophagales</taxon>
        <taxon>Flectobacillaceae</taxon>
        <taxon>Pseudarcicella</taxon>
    </lineage>
</organism>
<reference evidence="2 3" key="1">
    <citation type="submission" date="2016-10" db="EMBL/GenBank/DDBJ databases">
        <authorList>
            <person name="de Groot N.N."/>
        </authorList>
    </citation>
    <scope>NUCLEOTIDE SEQUENCE [LARGE SCALE GENOMIC DNA]</scope>
    <source>
        <strain evidence="3">E92,LMG 26720,CCM 7988</strain>
    </source>
</reference>
<dbReference type="EMBL" id="FOXH01000018">
    <property type="protein sequence ID" value="SFQ42946.1"/>
    <property type="molecule type" value="Genomic_DNA"/>
</dbReference>
<feature type="transmembrane region" description="Helical" evidence="1">
    <location>
        <begin position="165"/>
        <end position="184"/>
    </location>
</feature>
<accession>A0A1I5YFG3</accession>
<protein>
    <submittedName>
        <fullName evidence="2">Uncharacterized protein</fullName>
    </submittedName>
</protein>
<dbReference type="AlphaFoldDB" id="A0A1I5YFG3"/>
<feature type="transmembrane region" description="Helical" evidence="1">
    <location>
        <begin position="130"/>
        <end position="153"/>
    </location>
</feature>
<sequence length="213" mass="24795">MELENLKSLWQTISEDRIASERVDDQVLLQMVRRKSKTALDRIRTNLILEGVVGVLASLVMLWLCFYPGFSAEIKWINGFFLMIFSVFMLYFFKSLSLNLQLNTETGQLREGLKSIIIQLKSYLKLYRTINYQITPFAFIYGGWVGICLAEIHRGETDLIDPGNFMLWGYLAILAVLAIIGTYFTKKYINWWIKTLYEVHLQKLENALAELDE</sequence>
<dbReference type="OrthoDB" id="652948at2"/>
<keyword evidence="3" id="KW-1185">Reference proteome</keyword>
<dbReference type="Proteomes" id="UP000199306">
    <property type="component" value="Unassembled WGS sequence"/>
</dbReference>
<proteinExistence type="predicted"/>
<feature type="transmembrane region" description="Helical" evidence="1">
    <location>
        <begin position="76"/>
        <end position="93"/>
    </location>
</feature>
<dbReference type="RefSeq" id="WP_092019452.1">
    <property type="nucleotide sequence ID" value="NZ_FOXH01000018.1"/>
</dbReference>
<dbReference type="STRING" id="1079859.SAMN04515674_11893"/>
<feature type="transmembrane region" description="Helical" evidence="1">
    <location>
        <begin position="47"/>
        <end position="70"/>
    </location>
</feature>
<keyword evidence="1" id="KW-0812">Transmembrane</keyword>
<evidence type="ECO:0000313" key="3">
    <source>
        <dbReference type="Proteomes" id="UP000199306"/>
    </source>
</evidence>
<keyword evidence="1" id="KW-0472">Membrane</keyword>
<evidence type="ECO:0000256" key="1">
    <source>
        <dbReference type="SAM" id="Phobius"/>
    </source>
</evidence>
<evidence type="ECO:0000313" key="2">
    <source>
        <dbReference type="EMBL" id="SFQ42946.1"/>
    </source>
</evidence>